<feature type="region of interest" description="Disordered" evidence="3">
    <location>
        <begin position="24"/>
        <end position="78"/>
    </location>
</feature>
<feature type="compositionally biased region" description="Low complexity" evidence="3">
    <location>
        <begin position="50"/>
        <end position="65"/>
    </location>
</feature>
<evidence type="ECO:0000256" key="2">
    <source>
        <dbReference type="ARBA" id="ARBA00093774"/>
    </source>
</evidence>
<gene>
    <name evidence="6" type="ORF">G3I71_19820</name>
</gene>
<evidence type="ECO:0000256" key="3">
    <source>
        <dbReference type="SAM" id="MobiDB-lite"/>
    </source>
</evidence>
<name>A0A6B3BUF9_9ACTN</name>
<proteinExistence type="inferred from homology"/>
<evidence type="ECO:0000256" key="4">
    <source>
        <dbReference type="SAM" id="SignalP"/>
    </source>
</evidence>
<evidence type="ECO:0000256" key="1">
    <source>
        <dbReference type="ARBA" id="ARBA00022729"/>
    </source>
</evidence>
<dbReference type="InterPro" id="IPR058644">
    <property type="entry name" value="Mtb12-like_C"/>
</dbReference>
<dbReference type="PROSITE" id="PS51257">
    <property type="entry name" value="PROKAR_LIPOPROTEIN"/>
    <property type="match status" value="1"/>
</dbReference>
<dbReference type="AlphaFoldDB" id="A0A6B3BUF9"/>
<comment type="caution">
    <text evidence="6">The sequence shown here is derived from an EMBL/GenBank/DDBJ whole genome shotgun (WGS) entry which is preliminary data.</text>
</comment>
<dbReference type="RefSeq" id="WP_164316142.1">
    <property type="nucleotide sequence ID" value="NZ_JAAGLU010000015.1"/>
</dbReference>
<protein>
    <recommendedName>
        <fullName evidence="5">Low molecular weight antigen MTB12-like C-terminal domain-containing protein</fullName>
    </recommendedName>
</protein>
<dbReference type="EMBL" id="JAAGLU010000015">
    <property type="protein sequence ID" value="NEC88021.1"/>
    <property type="molecule type" value="Genomic_DNA"/>
</dbReference>
<comment type="similarity">
    <text evidence="2">Belongs to the MTB12 family.</text>
</comment>
<accession>A0A6B3BUF9</accession>
<evidence type="ECO:0000259" key="5">
    <source>
        <dbReference type="Pfam" id="PF26580"/>
    </source>
</evidence>
<evidence type="ECO:0000313" key="6">
    <source>
        <dbReference type="EMBL" id="NEC88021.1"/>
    </source>
</evidence>
<reference evidence="6" key="1">
    <citation type="submission" date="2020-01" db="EMBL/GenBank/DDBJ databases">
        <title>Insect and environment-associated Actinomycetes.</title>
        <authorList>
            <person name="Currrie C."/>
            <person name="Chevrette M."/>
            <person name="Carlson C."/>
            <person name="Stubbendieck R."/>
            <person name="Wendt-Pienkowski E."/>
        </authorList>
    </citation>
    <scope>NUCLEOTIDE SEQUENCE</scope>
    <source>
        <strain evidence="6">SID12501</strain>
    </source>
</reference>
<feature type="signal peptide" evidence="4">
    <location>
        <begin position="1"/>
        <end position="26"/>
    </location>
</feature>
<feature type="domain" description="Low molecular weight antigen MTB12-like C-terminal" evidence="5">
    <location>
        <begin position="72"/>
        <end position="181"/>
    </location>
</feature>
<feature type="chain" id="PRO_5039575147" description="Low molecular weight antigen MTB12-like C-terminal domain-containing protein" evidence="4">
    <location>
        <begin position="27"/>
        <end position="196"/>
    </location>
</feature>
<keyword evidence="1 4" id="KW-0732">Signal</keyword>
<dbReference type="Pfam" id="PF26580">
    <property type="entry name" value="Mtb12_C"/>
    <property type="match status" value="1"/>
</dbReference>
<organism evidence="6">
    <name type="scientific">Streptomyces sp. SID12501</name>
    <dbReference type="NCBI Taxonomy" id="2706042"/>
    <lineage>
        <taxon>Bacteria</taxon>
        <taxon>Bacillati</taxon>
        <taxon>Actinomycetota</taxon>
        <taxon>Actinomycetes</taxon>
        <taxon>Kitasatosporales</taxon>
        <taxon>Streptomycetaceae</taxon>
        <taxon>Streptomyces</taxon>
    </lineage>
</organism>
<sequence length="196" mass="20392">MPATTRRAALAVVAAVVLVLASSCDGGDKSAPETSRLPAASSSGTAPADTSPSPTVSEPSSPVPTGTAREDPAQSEEEIREAWQTLFEPASSSGDRSEVVESGDQNELMIINLFDDPLGGKLRAEVTSVSYTSDLNADVAYTLTREGRQLDTRGPGASVLQDGTWKVALRTVCDLTRHAKDAPKAPACDEPALLAP</sequence>